<feature type="compositionally biased region" description="Low complexity" evidence="5">
    <location>
        <begin position="1770"/>
        <end position="1784"/>
    </location>
</feature>
<dbReference type="InterPro" id="IPR048628">
    <property type="entry name" value="Sec3_C"/>
</dbReference>
<dbReference type="InterPro" id="IPR028258">
    <property type="entry name" value="Sec3-PIP2_bind"/>
</dbReference>
<feature type="region of interest" description="Disordered" evidence="5">
    <location>
        <begin position="1607"/>
        <end position="1639"/>
    </location>
</feature>
<feature type="region of interest" description="Disordered" evidence="5">
    <location>
        <begin position="1127"/>
        <end position="1183"/>
    </location>
</feature>
<keyword evidence="2" id="KW-0813">Transport</keyword>
<keyword evidence="4" id="KW-0175">Coiled coil</keyword>
<evidence type="ECO:0000256" key="4">
    <source>
        <dbReference type="ARBA" id="ARBA00023054"/>
    </source>
</evidence>
<dbReference type="Pfam" id="PF20654">
    <property type="entry name" value="Sec3_C-term"/>
    <property type="match status" value="1"/>
</dbReference>
<dbReference type="InterPro" id="IPR019160">
    <property type="entry name" value="Sec3_CC"/>
</dbReference>
<dbReference type="GO" id="GO:0005546">
    <property type="term" value="F:phosphatidylinositol-4,5-bisphosphate binding"/>
    <property type="evidence" value="ECO:0007669"/>
    <property type="project" value="TreeGrafter"/>
</dbReference>
<protein>
    <recommendedName>
        <fullName evidence="6">Exocyst complex component Sec3 PIP2-binding N-terminal domain-containing protein</fullName>
    </recommendedName>
</protein>
<feature type="compositionally biased region" description="Low complexity" evidence="5">
    <location>
        <begin position="1136"/>
        <end position="1163"/>
    </location>
</feature>
<feature type="compositionally biased region" description="Low complexity" evidence="5">
    <location>
        <begin position="1170"/>
        <end position="1182"/>
    </location>
</feature>
<evidence type="ECO:0000256" key="5">
    <source>
        <dbReference type="SAM" id="MobiDB-lite"/>
    </source>
</evidence>
<reference evidence="7" key="1">
    <citation type="submission" date="2022-07" db="EMBL/GenBank/DDBJ databases">
        <title>Genome Sequence of Agrocybe chaxingu.</title>
        <authorList>
            <person name="Buettner E."/>
        </authorList>
    </citation>
    <scope>NUCLEOTIDE SEQUENCE</scope>
    <source>
        <strain evidence="7">MP-N11</strain>
    </source>
</reference>
<dbReference type="Pfam" id="PF09763">
    <property type="entry name" value="Sec3_CC"/>
    <property type="match status" value="1"/>
</dbReference>
<dbReference type="Proteomes" id="UP001148786">
    <property type="component" value="Unassembled WGS sequence"/>
</dbReference>
<feature type="compositionally biased region" description="Low complexity" evidence="5">
    <location>
        <begin position="160"/>
        <end position="173"/>
    </location>
</feature>
<feature type="compositionally biased region" description="Polar residues" evidence="5">
    <location>
        <begin position="1742"/>
        <end position="1759"/>
    </location>
</feature>
<dbReference type="GO" id="GO:0006893">
    <property type="term" value="P:Golgi to plasma membrane transport"/>
    <property type="evidence" value="ECO:0007669"/>
    <property type="project" value="TreeGrafter"/>
</dbReference>
<evidence type="ECO:0000313" key="7">
    <source>
        <dbReference type="EMBL" id="KAJ3515048.1"/>
    </source>
</evidence>
<accession>A0A9W8K861</accession>
<feature type="compositionally biased region" description="Low complexity" evidence="5">
    <location>
        <begin position="1299"/>
        <end position="1340"/>
    </location>
</feature>
<comment type="caution">
    <text evidence="7">The sequence shown here is derived from an EMBL/GenBank/DDBJ whole genome shotgun (WGS) entry which is preliminary data.</text>
</comment>
<feature type="region of interest" description="Disordered" evidence="5">
    <location>
        <begin position="1738"/>
        <end position="1804"/>
    </location>
</feature>
<dbReference type="GO" id="GO:0006887">
    <property type="term" value="P:exocytosis"/>
    <property type="evidence" value="ECO:0007669"/>
    <property type="project" value="UniProtKB-KW"/>
</dbReference>
<feature type="compositionally biased region" description="Polar residues" evidence="5">
    <location>
        <begin position="296"/>
        <end position="308"/>
    </location>
</feature>
<feature type="region of interest" description="Disordered" evidence="5">
    <location>
        <begin position="1660"/>
        <end position="1693"/>
    </location>
</feature>
<name>A0A9W8K861_9AGAR</name>
<evidence type="ECO:0000259" key="6">
    <source>
        <dbReference type="SMART" id="SM01313"/>
    </source>
</evidence>
<dbReference type="EMBL" id="JANKHO010000115">
    <property type="protein sequence ID" value="KAJ3515048.1"/>
    <property type="molecule type" value="Genomic_DNA"/>
</dbReference>
<feature type="domain" description="Exocyst complex component Sec3 PIP2-binding N-terminal" evidence="6">
    <location>
        <begin position="40"/>
        <end position="124"/>
    </location>
</feature>
<feature type="compositionally biased region" description="Polar residues" evidence="5">
    <location>
        <begin position="266"/>
        <end position="288"/>
    </location>
</feature>
<evidence type="ECO:0000256" key="1">
    <source>
        <dbReference type="ARBA" id="ARBA00006518"/>
    </source>
</evidence>
<dbReference type="SMART" id="SM01313">
    <property type="entry name" value="Sec3-PIP2_bind"/>
    <property type="match status" value="1"/>
</dbReference>
<comment type="similarity">
    <text evidence="1">Belongs to the SEC3 family.</text>
</comment>
<gene>
    <name evidence="7" type="ORF">NLJ89_g2008</name>
</gene>
<feature type="region of interest" description="Disordered" evidence="5">
    <location>
        <begin position="146"/>
        <end position="315"/>
    </location>
</feature>
<feature type="compositionally biased region" description="Pro residues" evidence="5">
    <location>
        <begin position="232"/>
        <end position="246"/>
    </location>
</feature>
<dbReference type="OrthoDB" id="27109at2759"/>
<sequence length="1804" mass="196863">MADQRQRIISSVFSRRNAAGNLEETYVSHVKIWEDAGEAGGRKPRYILLSQANNGTGFIHKSKLNTNGTFSVGKTWRLAELQGVQVVSPLAFNLTLSRTYRWQTENKDDQASFLEALVRTFRTLPGGQTPSLKLDGVDDYRPSAAINGQAAPKVSRRRTPSPTSSTGTGRIPRSQPPQPQQSSRPIPSNISEPPRRAPSPVGAPRVRNGSAVPRSQSPANSFRERERRPPSITVPPPVAPLQPQPRRPSNAASTSSRAEAAVARTKQASPTVPRQRVPSRTNNASPTPSARARTVPSRTENITTTSDVTNRRDQKARISYFDPSNQAMLDRLILGTDGQIDGDGEEENAQATLANVEEMIEGYEWASEDVIGRKMTKGAVDMIEARLLDELMALERANIHSFLESDDRVAVVMKYIDEAVAELDNTDTLLSTYKIHLNAVNDDILYIQSQNRGLQVQTQNQRALLGELQNLLRTVHVDQEALTTLTQESLEKAQGIRRLEGAAVQLYKALQAGRDTDMAATMERLQEYRTHNSQFCKRMFDFLSIMFVAQSKMLLGDSSGLTRTSTSRPVATPHTDIESYLGRYSGLMLYLREMDEAVYSKLCASYFSAASDLHSTQIKALLSSHLELVKRMPDDEQEQGFGTVSTPLAARGAAGMRRAGTLIRSPIESRQKDKEKQSDGDIRASEVVPVFFFICLLLKLWPQVFGLFMEQIANLIYHEDEFIADFLQINVGGLTYADYMDLDNYFRRQAARSASLSQTTLKLIRGALDLIFGFLPAELKAWLDAALSKDNLEIVGILAFLERFLQEAEEKGNPFVLNLLEKQHSRLKINFDRHIADQLKGIEQTKLTSKKRKGVAHFVKHFSVYASRVENQLIGANALEIRTSVDSAYERITQAMFDSLKQIAKLEGEGEDKGQLNYHVILIENMHYFVTDISQMDVASLIAASRRAEAMYDESLSAYIKIVFRRPFGKIIDFFEGLDRVAKDSTDITSNANFNKGALRKVVRDYNSKDIKKQVDVLAKRVEKHFTEGSDKEENNSSGPGKALPGVWKACEEEFLKLTDTWSSRISQLTAAWKGVSAVLSRPRGRDDLPADQPLRKIFKRHEHANHRPVHGPFLDLALRERAARKGLEGGGNGIPSTPSRRTRPPSRTGSTSTPPPGSASSSVPQRGNSVTSDGSSSVLSTQTQLASLRGALEAARLREEKNKADTERYLKELETLRWETANSRRGEAEVGFIFISGRFIMNDGLQAQVRSLTYQLQSLYASAVNAQILQQQQQQQPRQQTGGAANGNGTGEGGDAGSGNESSASTSSAPIGHSAGSSSSSGSGTTSTPHQPPSSTSTSNAALSQVPTVPTALPKTPGQQPLPAPLHLHMLSGMQMNGIAPASGSFSGVPSPMVPPLPGLVAPSPFLPYVLPPPPPHAFFAQHLQNMQQYQQQSPTLAHAQPNLFSPMLFPPQVPPTGMMSPPQQHPSFGYGFGYPPQHSTTATASNTNLAGGIHRSGPSSVAGTSSTGSGSPELNGSPSLNVGKKKRIRTRNRAVNGRMPVWEEGSGADGWIGGVEKEEGTAVDDVAVDEAPAEGGGGEDDDDAHSEGGFNELLADAILKRPGSIRVRSSSRKGKLSSSTASLEKDGKEEPVDQEKVDEVMEQLAEFTFPSISDLGNVYYRSGSRAGTEENSLSSSLPSLPSSPPVTSSVPHDVVVALETEEDRNHLPPVVEAAEQIHAFSDVKILGQHFKEPDIEPTTIYATSPAGPQSSSYPDSETTLRKEDLELASQDSSTTSSSTAPDQQDRGLAVQREQEAGVPFMQ</sequence>
<organism evidence="7 8">
    <name type="scientific">Agrocybe chaxingu</name>
    <dbReference type="NCBI Taxonomy" id="84603"/>
    <lineage>
        <taxon>Eukaryota</taxon>
        <taxon>Fungi</taxon>
        <taxon>Dikarya</taxon>
        <taxon>Basidiomycota</taxon>
        <taxon>Agaricomycotina</taxon>
        <taxon>Agaricomycetes</taxon>
        <taxon>Agaricomycetidae</taxon>
        <taxon>Agaricales</taxon>
        <taxon>Agaricineae</taxon>
        <taxon>Strophariaceae</taxon>
        <taxon>Agrocybe</taxon>
    </lineage>
</organism>
<keyword evidence="8" id="KW-1185">Reference proteome</keyword>
<evidence type="ECO:0000256" key="2">
    <source>
        <dbReference type="ARBA" id="ARBA00022448"/>
    </source>
</evidence>
<dbReference type="Pfam" id="PF15277">
    <property type="entry name" value="Sec3-PIP2_bind"/>
    <property type="match status" value="1"/>
</dbReference>
<dbReference type="PANTHER" id="PTHR16092:SF14">
    <property type="entry name" value="EXOCYST COMPLEX COMPONENT 1 ISOFORM X1"/>
    <property type="match status" value="1"/>
</dbReference>
<dbReference type="GO" id="GO:0005886">
    <property type="term" value="C:plasma membrane"/>
    <property type="evidence" value="ECO:0007669"/>
    <property type="project" value="TreeGrafter"/>
</dbReference>
<dbReference type="PANTHER" id="PTHR16092">
    <property type="entry name" value="SEC3/SYNTAXIN-RELATED"/>
    <property type="match status" value="1"/>
</dbReference>
<proteinExistence type="inferred from homology"/>
<feature type="region of interest" description="Disordered" evidence="5">
    <location>
        <begin position="1492"/>
        <end position="1535"/>
    </location>
</feature>
<feature type="compositionally biased region" description="Low complexity" evidence="5">
    <location>
        <begin position="1498"/>
        <end position="1514"/>
    </location>
</feature>
<evidence type="ECO:0000313" key="8">
    <source>
        <dbReference type="Proteomes" id="UP001148786"/>
    </source>
</evidence>
<feature type="region of interest" description="Disordered" evidence="5">
    <location>
        <begin position="1272"/>
        <end position="1366"/>
    </location>
</feature>
<dbReference type="CDD" id="cd13315">
    <property type="entry name" value="PH_Sec3"/>
    <property type="match status" value="1"/>
</dbReference>
<feature type="compositionally biased region" description="Low complexity" evidence="5">
    <location>
        <begin position="1674"/>
        <end position="1693"/>
    </location>
</feature>
<keyword evidence="3" id="KW-0268">Exocytosis</keyword>
<feature type="compositionally biased region" description="Basic residues" evidence="5">
    <location>
        <begin position="1525"/>
        <end position="1534"/>
    </location>
</feature>
<evidence type="ECO:0000256" key="3">
    <source>
        <dbReference type="ARBA" id="ARBA00022483"/>
    </source>
</evidence>
<feature type="compositionally biased region" description="Basic and acidic residues" evidence="5">
    <location>
        <begin position="1625"/>
        <end position="1639"/>
    </location>
</feature>
<feature type="compositionally biased region" description="Low complexity" evidence="5">
    <location>
        <begin position="1272"/>
        <end position="1284"/>
    </location>
</feature>
<feature type="compositionally biased region" description="Gly residues" evidence="5">
    <location>
        <begin position="1285"/>
        <end position="1298"/>
    </location>
</feature>
<dbReference type="Gene3D" id="2.30.29.90">
    <property type="match status" value="1"/>
</dbReference>
<dbReference type="GO" id="GO:0000145">
    <property type="term" value="C:exocyst"/>
    <property type="evidence" value="ECO:0007669"/>
    <property type="project" value="InterPro"/>
</dbReference>